<proteinExistence type="predicted"/>
<evidence type="ECO:0000259" key="1">
    <source>
        <dbReference type="Pfam" id="PF09722"/>
    </source>
</evidence>
<dbReference type="GO" id="GO:0003677">
    <property type="term" value="F:DNA binding"/>
    <property type="evidence" value="ECO:0007669"/>
    <property type="project" value="InterPro"/>
</dbReference>
<dbReference type="RefSeq" id="WP_090557969.1">
    <property type="nucleotide sequence ID" value="NZ_FNRA01000008.1"/>
</dbReference>
<dbReference type="OrthoDB" id="5770459at2"/>
<feature type="domain" description="Antitoxin Xre/MbcA/ParS-like toxin-binding" evidence="1">
    <location>
        <begin position="66"/>
        <end position="114"/>
    </location>
</feature>
<reference evidence="3 4" key="1">
    <citation type="submission" date="2016-10" db="EMBL/GenBank/DDBJ databases">
        <authorList>
            <person name="de Groot N.N."/>
        </authorList>
    </citation>
    <scope>NUCLEOTIDE SEQUENCE [LARGE SCALE GENOMIC DNA]</scope>
    <source>
        <strain evidence="3 4">DSM 19033</strain>
    </source>
</reference>
<evidence type="ECO:0000313" key="4">
    <source>
        <dbReference type="Proteomes" id="UP000198850"/>
    </source>
</evidence>
<organism evidence="3 4">
    <name type="scientific">Pedobacter hartonius</name>
    <dbReference type="NCBI Taxonomy" id="425514"/>
    <lineage>
        <taxon>Bacteria</taxon>
        <taxon>Pseudomonadati</taxon>
        <taxon>Bacteroidota</taxon>
        <taxon>Sphingobacteriia</taxon>
        <taxon>Sphingobacteriales</taxon>
        <taxon>Sphingobacteriaceae</taxon>
        <taxon>Pedobacter</taxon>
    </lineage>
</organism>
<dbReference type="NCBIfam" id="TIGR02293">
    <property type="entry name" value="TAS_TIGR02293"/>
    <property type="match status" value="1"/>
</dbReference>
<evidence type="ECO:0000259" key="2">
    <source>
        <dbReference type="Pfam" id="PF20432"/>
    </source>
</evidence>
<feature type="domain" description="Antitoxin Xre-like helix-turn-helix" evidence="2">
    <location>
        <begin position="2"/>
        <end position="58"/>
    </location>
</feature>
<evidence type="ECO:0000313" key="3">
    <source>
        <dbReference type="EMBL" id="SEB00435.1"/>
    </source>
</evidence>
<accession>A0A1H4FT16</accession>
<dbReference type="Pfam" id="PF09722">
    <property type="entry name" value="Xre_MbcA_ParS_C"/>
    <property type="match status" value="1"/>
</dbReference>
<dbReference type="Proteomes" id="UP000198850">
    <property type="component" value="Unassembled WGS sequence"/>
</dbReference>
<name>A0A1H4FT16_9SPHI</name>
<dbReference type="EMBL" id="FNRA01000008">
    <property type="protein sequence ID" value="SEB00435.1"/>
    <property type="molecule type" value="Genomic_DNA"/>
</dbReference>
<dbReference type="InterPro" id="IPR024467">
    <property type="entry name" value="Xre/MbcA/ParS-like_toxin-bd"/>
</dbReference>
<protein>
    <submittedName>
        <fullName evidence="3">Putative toxin-antitoxin system antitoxin component, TIGR02293 family</fullName>
    </submittedName>
</protein>
<keyword evidence="4" id="KW-1185">Reference proteome</keyword>
<dbReference type="InterPro" id="IPR046847">
    <property type="entry name" value="Xre-like_HTH"/>
</dbReference>
<gene>
    <name evidence="3" type="ORF">SAMN05443550_108117</name>
</gene>
<sequence>MKQVRTGISKSTLVEMKNHINMDDDHLSAILGTSKTNIHKKKDDDRFSASISKKILALSALYEYGYHVFEDKENFERWMYTQNRALGYQIPIDLLNTSSGINEVKEIIGRIEYGIYS</sequence>
<dbReference type="STRING" id="425514.SAMN05443550_108117"/>
<dbReference type="Pfam" id="PF20432">
    <property type="entry name" value="Xre-like-HTH"/>
    <property type="match status" value="1"/>
</dbReference>
<dbReference type="AlphaFoldDB" id="A0A1H4FT16"/>
<dbReference type="InterPro" id="IPR011979">
    <property type="entry name" value="Antitox_Xre"/>
</dbReference>